<evidence type="ECO:0000256" key="2">
    <source>
        <dbReference type="SAM" id="Phobius"/>
    </source>
</evidence>
<feature type="transmembrane region" description="Helical" evidence="2">
    <location>
        <begin position="21"/>
        <end position="38"/>
    </location>
</feature>
<dbReference type="STRING" id="35743.SAMN04487937_1862"/>
<dbReference type="EMBL" id="FOYN01000002">
    <property type="protein sequence ID" value="SFR39814.1"/>
    <property type="molecule type" value="Genomic_DNA"/>
</dbReference>
<proteinExistence type="predicted"/>
<keyword evidence="2" id="KW-0812">Transmembrane</keyword>
<gene>
    <name evidence="4" type="ORF">SAMN04487937_1862</name>
</gene>
<evidence type="ECO:0000259" key="3">
    <source>
        <dbReference type="Pfam" id="PF13796"/>
    </source>
</evidence>
<feature type="compositionally biased region" description="Basic and acidic residues" evidence="1">
    <location>
        <begin position="228"/>
        <end position="254"/>
    </location>
</feature>
<evidence type="ECO:0000256" key="1">
    <source>
        <dbReference type="SAM" id="MobiDB-lite"/>
    </source>
</evidence>
<organism evidence="4 5">
    <name type="scientific">Halorubrum sodomense</name>
    <dbReference type="NCBI Taxonomy" id="35743"/>
    <lineage>
        <taxon>Archaea</taxon>
        <taxon>Methanobacteriati</taxon>
        <taxon>Methanobacteriota</taxon>
        <taxon>Stenosarchaea group</taxon>
        <taxon>Halobacteria</taxon>
        <taxon>Halobacteriales</taxon>
        <taxon>Haloferacaceae</taxon>
        <taxon>Halorubrum</taxon>
    </lineage>
</organism>
<sequence length="302" mass="31253">MVSRRPLANLPVVGVVADGRTYRRLLYLLVAVPLWVVYSGVASFALAFGLVFSVVLVGIGVLAAAVVGSRPVAGLERRLANRLLGTDLVAADDIPAAANDGSTGAIATVRAYLAAPSTWRGLGFLSLKFWVTLLAFAPLAVLASALSLVAAPVRYPYSPEFGELNGEPVVWTVDAAPEAALATGLGVVGLLVGLHLANLIAGGARLMAVSLLGGGKGDGDSDASGRAGESEPDRERVTVDRDRDGNTDGDRDGNDNSNTDGDRDDESGETPDSTADSFEFDADPADPDASPRDPEADPEDRN</sequence>
<dbReference type="RefSeq" id="WP_092921229.1">
    <property type="nucleotide sequence ID" value="NZ_FOYN01000002.1"/>
</dbReference>
<dbReference type="AlphaFoldDB" id="A0A1I6GC80"/>
<accession>A0A1I6GC80</accession>
<evidence type="ECO:0000313" key="4">
    <source>
        <dbReference type="EMBL" id="SFR39814.1"/>
    </source>
</evidence>
<keyword evidence="5" id="KW-1185">Reference proteome</keyword>
<feature type="domain" description="Putative sensor" evidence="3">
    <location>
        <begin position="27"/>
        <end position="212"/>
    </location>
</feature>
<keyword evidence="2" id="KW-1133">Transmembrane helix</keyword>
<feature type="transmembrane region" description="Helical" evidence="2">
    <location>
        <begin position="179"/>
        <end position="201"/>
    </location>
</feature>
<dbReference type="InterPro" id="IPR025828">
    <property type="entry name" value="Put_sensor_dom"/>
</dbReference>
<feature type="transmembrane region" description="Helical" evidence="2">
    <location>
        <begin position="129"/>
        <end position="151"/>
    </location>
</feature>
<reference evidence="5" key="1">
    <citation type="submission" date="2016-10" db="EMBL/GenBank/DDBJ databases">
        <authorList>
            <person name="Varghese N."/>
            <person name="Submissions S."/>
        </authorList>
    </citation>
    <scope>NUCLEOTIDE SEQUENCE [LARGE SCALE GENOMIC DNA]</scope>
    <source>
        <strain evidence="5">RD 26</strain>
    </source>
</reference>
<dbReference type="Proteomes" id="UP000198932">
    <property type="component" value="Unassembled WGS sequence"/>
</dbReference>
<name>A0A1I6GC80_HALSD</name>
<evidence type="ECO:0000313" key="5">
    <source>
        <dbReference type="Proteomes" id="UP000198932"/>
    </source>
</evidence>
<protein>
    <submittedName>
        <fullName evidence="4">Putative sensor</fullName>
    </submittedName>
</protein>
<feature type="compositionally biased region" description="Basic and acidic residues" evidence="1">
    <location>
        <begin position="289"/>
        <end position="302"/>
    </location>
</feature>
<dbReference type="OrthoDB" id="253413at2157"/>
<feature type="region of interest" description="Disordered" evidence="1">
    <location>
        <begin position="215"/>
        <end position="302"/>
    </location>
</feature>
<feature type="transmembrane region" description="Helical" evidence="2">
    <location>
        <begin position="44"/>
        <end position="68"/>
    </location>
</feature>
<keyword evidence="2" id="KW-0472">Membrane</keyword>
<dbReference type="Pfam" id="PF13796">
    <property type="entry name" value="Sensor"/>
    <property type="match status" value="1"/>
</dbReference>